<dbReference type="InterPro" id="IPR002347">
    <property type="entry name" value="SDR_fam"/>
</dbReference>
<dbReference type="PANTHER" id="PTHR47534">
    <property type="entry name" value="YALI0E05731P"/>
    <property type="match status" value="1"/>
</dbReference>
<accession>A0A9W9Q812</accession>
<gene>
    <name evidence="2" type="ORF">N7452_008374</name>
</gene>
<dbReference type="InterPro" id="IPR052228">
    <property type="entry name" value="Sec_Metab_Biosynth_Oxidored"/>
</dbReference>
<dbReference type="Gene3D" id="3.40.50.720">
    <property type="entry name" value="NAD(P)-binding Rossmann-like Domain"/>
    <property type="match status" value="1"/>
</dbReference>
<name>A0A9W9Q812_PENBR</name>
<comment type="caution">
    <text evidence="2">The sequence shown here is derived from an EMBL/GenBank/DDBJ whole genome shotgun (WGS) entry which is preliminary data.</text>
</comment>
<dbReference type="SUPFAM" id="SSF51735">
    <property type="entry name" value="NAD(P)-binding Rossmann-fold domains"/>
    <property type="match status" value="1"/>
</dbReference>
<evidence type="ECO:0000256" key="1">
    <source>
        <dbReference type="ARBA" id="ARBA00023002"/>
    </source>
</evidence>
<protein>
    <submittedName>
        <fullName evidence="2">Uncharacterized protein</fullName>
    </submittedName>
</protein>
<reference evidence="2" key="1">
    <citation type="submission" date="2022-12" db="EMBL/GenBank/DDBJ databases">
        <authorList>
            <person name="Petersen C."/>
        </authorList>
    </citation>
    <scope>NUCLEOTIDE SEQUENCE</scope>
    <source>
        <strain evidence="2">IBT 35673</strain>
    </source>
</reference>
<dbReference type="PANTHER" id="PTHR47534:SF3">
    <property type="entry name" value="ALCOHOL DEHYDROGENASE-LIKE C-TERMINAL DOMAIN-CONTAINING PROTEIN"/>
    <property type="match status" value="1"/>
</dbReference>
<dbReference type="InterPro" id="IPR036291">
    <property type="entry name" value="NAD(P)-bd_dom_sf"/>
</dbReference>
<dbReference type="GO" id="GO:0016491">
    <property type="term" value="F:oxidoreductase activity"/>
    <property type="evidence" value="ECO:0007669"/>
    <property type="project" value="UniProtKB-KW"/>
</dbReference>
<dbReference type="AlphaFoldDB" id="A0A9W9Q812"/>
<reference evidence="2" key="2">
    <citation type="journal article" date="2023" name="IMA Fungus">
        <title>Comparative genomic study of the Penicillium genus elucidates a diverse pangenome and 15 lateral gene transfer events.</title>
        <authorList>
            <person name="Petersen C."/>
            <person name="Sorensen T."/>
            <person name="Nielsen M.R."/>
            <person name="Sondergaard T.E."/>
            <person name="Sorensen J.L."/>
            <person name="Fitzpatrick D.A."/>
            <person name="Frisvad J.C."/>
            <person name="Nielsen K.L."/>
        </authorList>
    </citation>
    <scope>NUCLEOTIDE SEQUENCE</scope>
    <source>
        <strain evidence="2">IBT 35673</strain>
    </source>
</reference>
<dbReference type="Proteomes" id="UP001147695">
    <property type="component" value="Unassembled WGS sequence"/>
</dbReference>
<evidence type="ECO:0000313" key="3">
    <source>
        <dbReference type="Proteomes" id="UP001147695"/>
    </source>
</evidence>
<evidence type="ECO:0000313" key="2">
    <source>
        <dbReference type="EMBL" id="KAJ5327984.1"/>
    </source>
</evidence>
<organism evidence="2 3">
    <name type="scientific">Penicillium brevicompactum</name>
    <dbReference type="NCBI Taxonomy" id="5074"/>
    <lineage>
        <taxon>Eukaryota</taxon>
        <taxon>Fungi</taxon>
        <taxon>Dikarya</taxon>
        <taxon>Ascomycota</taxon>
        <taxon>Pezizomycotina</taxon>
        <taxon>Eurotiomycetes</taxon>
        <taxon>Eurotiomycetidae</taxon>
        <taxon>Eurotiales</taxon>
        <taxon>Aspergillaceae</taxon>
        <taxon>Penicillium</taxon>
    </lineage>
</organism>
<dbReference type="EMBL" id="JAPZBQ010000005">
    <property type="protein sequence ID" value="KAJ5327984.1"/>
    <property type="molecule type" value="Genomic_DNA"/>
</dbReference>
<keyword evidence="1" id="KW-0560">Oxidoreductase</keyword>
<proteinExistence type="predicted"/>
<sequence length="367" mass="39726">MVSLTDVQRSNANIANALPSGLVAVFVGATSGIGEASLIEFARSARSPRAYFIGRSQEAAARITAECRQLNPEGEFIFIKADVSLIRNVDDVCRELKNKEKAIDLLFLSCGTLRPGEGMSLAPRGPWLPTSEQHHRDLHTNEMITDTSEGIYLMTATMYYARVRFILNLLPLLKQSTSLRRVVTVLAGGHEGPVDATDFQGRNMSMLKLRGHGVSLTDLALEKLAEQAPEVSFVHDYPGAVKTGIGRDPTTLFARIMNFVLMIIGPLLFIPNVESGERHLFFATSAKYPPRAAADTAITVPLVNGVDVAQGTDGKVGSGVYSIHWNGEHAGPKSVATLAGLRGQGMAQKIWEHTVGEFKRITGSEVA</sequence>
<dbReference type="Pfam" id="PF00106">
    <property type="entry name" value="adh_short"/>
    <property type="match status" value="1"/>
</dbReference>